<evidence type="ECO:0000313" key="3">
    <source>
        <dbReference type="Proteomes" id="UP000594262"/>
    </source>
</evidence>
<accession>A0A7M5VD07</accession>
<dbReference type="Gene3D" id="3.30.70.270">
    <property type="match status" value="1"/>
</dbReference>
<dbReference type="Proteomes" id="UP000594262">
    <property type="component" value="Unplaced"/>
</dbReference>
<dbReference type="EnsemblMetazoa" id="CLYHEMT012101.1">
    <property type="protein sequence ID" value="CLYHEMP012101.1"/>
    <property type="gene ID" value="CLYHEMG012101"/>
</dbReference>
<name>A0A7M5VD07_9CNID</name>
<dbReference type="OrthoDB" id="6019648at2759"/>
<reference evidence="2" key="1">
    <citation type="submission" date="2021-01" db="UniProtKB">
        <authorList>
            <consortium name="EnsemblMetazoa"/>
        </authorList>
    </citation>
    <scope>IDENTIFICATION</scope>
</reference>
<dbReference type="AlphaFoldDB" id="A0A7M5VD07"/>
<dbReference type="InterPro" id="IPR000477">
    <property type="entry name" value="RT_dom"/>
</dbReference>
<protein>
    <recommendedName>
        <fullName evidence="1">Reverse transcriptase domain-containing protein</fullName>
    </recommendedName>
</protein>
<evidence type="ECO:0000313" key="2">
    <source>
        <dbReference type="EnsemblMetazoa" id="CLYHEMP012101.1"/>
    </source>
</evidence>
<proteinExistence type="predicted"/>
<dbReference type="SUPFAM" id="SSF56672">
    <property type="entry name" value="DNA/RNA polymerases"/>
    <property type="match status" value="1"/>
</dbReference>
<dbReference type="Pfam" id="PF00078">
    <property type="entry name" value="RVT_1"/>
    <property type="match status" value="1"/>
</dbReference>
<dbReference type="InterPro" id="IPR043128">
    <property type="entry name" value="Rev_trsase/Diguanyl_cyclase"/>
</dbReference>
<evidence type="ECO:0000259" key="1">
    <source>
        <dbReference type="PROSITE" id="PS50878"/>
    </source>
</evidence>
<dbReference type="InterPro" id="IPR043502">
    <property type="entry name" value="DNA/RNA_pol_sf"/>
</dbReference>
<sequence>MYFVDTRLPFGLRSSPAIFNSFTDVVHWILQNKYKLQDSTHYSDDFLFVHEPSLQKARLEVQTALSAFQHLGIPTADDKTEGPACQLTYLGIEIDSSKQIIRIPNDKYSELMESLPFWILRRKCTKKELLSFIGKLSLVCKVVRPGRIFLRRLMDISMSVKKLHYHITLNSEARADIQWWIDFLPTWNKTSIIPDPFTILSSDIKLHTDASNIGLGAIYRNAWIQAAWPIKFSTNKQYNIDFKELITIVIASFINLLNVLGLYCEPLSETSSLGMPCLEKICFNTSITVNEFAFDRR</sequence>
<dbReference type="PROSITE" id="PS50878">
    <property type="entry name" value="RT_POL"/>
    <property type="match status" value="1"/>
</dbReference>
<keyword evidence="3" id="KW-1185">Reference proteome</keyword>
<organism evidence="2 3">
    <name type="scientific">Clytia hemisphaerica</name>
    <dbReference type="NCBI Taxonomy" id="252671"/>
    <lineage>
        <taxon>Eukaryota</taxon>
        <taxon>Metazoa</taxon>
        <taxon>Cnidaria</taxon>
        <taxon>Hydrozoa</taxon>
        <taxon>Hydroidolina</taxon>
        <taxon>Leptothecata</taxon>
        <taxon>Obeliida</taxon>
        <taxon>Clytiidae</taxon>
        <taxon>Clytia</taxon>
    </lineage>
</organism>
<feature type="domain" description="Reverse transcriptase" evidence="1">
    <location>
        <begin position="1"/>
        <end position="94"/>
    </location>
</feature>
<dbReference type="PANTHER" id="PTHR33050:SF8">
    <property type="entry name" value="REVERSE TRANSCRIPTASE DOMAIN-CONTAINING PROTEIN"/>
    <property type="match status" value="1"/>
</dbReference>
<dbReference type="PANTHER" id="PTHR33050">
    <property type="entry name" value="REVERSE TRANSCRIPTASE DOMAIN-CONTAINING PROTEIN"/>
    <property type="match status" value="1"/>
</dbReference>
<dbReference type="InterPro" id="IPR052055">
    <property type="entry name" value="Hepadnavirus_pol/RT"/>
</dbReference>